<name>T0ZFM2_9ZZZZ</name>
<dbReference type="GO" id="GO:0005829">
    <property type="term" value="C:cytosol"/>
    <property type="evidence" value="ECO:0007669"/>
    <property type="project" value="TreeGrafter"/>
</dbReference>
<accession>T0ZFM2</accession>
<comment type="caution">
    <text evidence="11">The sequence shown here is derived from an EMBL/GenBank/DDBJ whole genome shotgun (WGS) entry which is preliminary data.</text>
</comment>
<evidence type="ECO:0000256" key="4">
    <source>
        <dbReference type="ARBA" id="ARBA00022598"/>
    </source>
</evidence>
<evidence type="ECO:0000256" key="3">
    <source>
        <dbReference type="ARBA" id="ARBA00012291"/>
    </source>
</evidence>
<feature type="domain" description="Glutamine amidotransferase" evidence="10">
    <location>
        <begin position="1"/>
        <end position="111"/>
    </location>
</feature>
<dbReference type="EMBL" id="AUZX01015631">
    <property type="protein sequence ID" value="EQD28505.1"/>
    <property type="molecule type" value="Genomic_DNA"/>
</dbReference>
<organism evidence="11">
    <name type="scientific">mine drainage metagenome</name>
    <dbReference type="NCBI Taxonomy" id="410659"/>
    <lineage>
        <taxon>unclassified sequences</taxon>
        <taxon>metagenomes</taxon>
        <taxon>ecological metagenomes</taxon>
    </lineage>
</organism>
<dbReference type="AlphaFoldDB" id="T0ZFM2"/>
<reference evidence="11" key="2">
    <citation type="journal article" date="2014" name="ISME J.">
        <title>Microbial stratification in low pH oxic and suboxic macroscopic growths along an acid mine drainage.</title>
        <authorList>
            <person name="Mendez-Garcia C."/>
            <person name="Mesa V."/>
            <person name="Sprenger R.R."/>
            <person name="Richter M."/>
            <person name="Diez M.S."/>
            <person name="Solano J."/>
            <person name="Bargiela R."/>
            <person name="Golyshina O.V."/>
            <person name="Manteca A."/>
            <person name="Ramos J.L."/>
            <person name="Gallego J.R."/>
            <person name="Llorente I."/>
            <person name="Martins Dos Santos V.A."/>
            <person name="Jensen O.N."/>
            <person name="Pelaez A.I."/>
            <person name="Sanchez J."/>
            <person name="Ferrer M."/>
        </authorList>
    </citation>
    <scope>NUCLEOTIDE SEQUENCE</scope>
</reference>
<dbReference type="PANTHER" id="PTHR11550">
    <property type="entry name" value="CTP SYNTHASE"/>
    <property type="match status" value="1"/>
</dbReference>
<evidence type="ECO:0000256" key="2">
    <source>
        <dbReference type="ARBA" id="ARBA00007533"/>
    </source>
</evidence>
<keyword evidence="6" id="KW-0067">ATP-binding</keyword>
<dbReference type="InterPro" id="IPR017926">
    <property type="entry name" value="GATASE"/>
</dbReference>
<keyword evidence="8" id="KW-0665">Pyrimidine biosynthesis</keyword>
<proteinExistence type="inferred from homology"/>
<dbReference type="Pfam" id="PF00117">
    <property type="entry name" value="GATase"/>
    <property type="match status" value="1"/>
</dbReference>
<evidence type="ECO:0000256" key="7">
    <source>
        <dbReference type="ARBA" id="ARBA00022962"/>
    </source>
</evidence>
<dbReference type="UniPathway" id="UPA00159">
    <property type="reaction ID" value="UER00277"/>
</dbReference>
<keyword evidence="7" id="KW-0315">Glutamine amidotransferase</keyword>
<dbReference type="GO" id="GO:0044210">
    <property type="term" value="P:'de novo' CTP biosynthetic process"/>
    <property type="evidence" value="ECO:0007669"/>
    <property type="project" value="UniProtKB-UniPathway"/>
</dbReference>
<gene>
    <name evidence="11" type="ORF">B1A_21154</name>
</gene>
<dbReference type="GO" id="GO:0019856">
    <property type="term" value="P:pyrimidine nucleobase biosynthetic process"/>
    <property type="evidence" value="ECO:0007669"/>
    <property type="project" value="TreeGrafter"/>
</dbReference>
<dbReference type="PANTHER" id="PTHR11550:SF0">
    <property type="entry name" value="CTP SYNTHASE-RELATED"/>
    <property type="match status" value="1"/>
</dbReference>
<dbReference type="EC" id="6.3.4.2" evidence="3"/>
<evidence type="ECO:0000256" key="1">
    <source>
        <dbReference type="ARBA" id="ARBA00005171"/>
    </source>
</evidence>
<keyword evidence="5" id="KW-0547">Nucleotide-binding</keyword>
<protein>
    <recommendedName>
        <fullName evidence="3">CTP synthase (glutamine hydrolyzing)</fullName>
        <ecNumber evidence="3">6.3.4.2</ecNumber>
    </recommendedName>
</protein>
<keyword evidence="4" id="KW-0436">Ligase</keyword>
<dbReference type="SUPFAM" id="SSF52317">
    <property type="entry name" value="Class I glutamine amidotransferase-like"/>
    <property type="match status" value="1"/>
</dbReference>
<feature type="non-terminal residue" evidence="11">
    <location>
        <position position="111"/>
    </location>
</feature>
<dbReference type="InterPro" id="IPR029062">
    <property type="entry name" value="Class_I_gatase-like"/>
</dbReference>
<comment type="catalytic activity">
    <reaction evidence="9">
        <text>UTP + L-glutamine + ATP + H2O = CTP + L-glutamate + ADP + phosphate + 2 H(+)</text>
        <dbReference type="Rhea" id="RHEA:26426"/>
        <dbReference type="ChEBI" id="CHEBI:15377"/>
        <dbReference type="ChEBI" id="CHEBI:15378"/>
        <dbReference type="ChEBI" id="CHEBI:29985"/>
        <dbReference type="ChEBI" id="CHEBI:30616"/>
        <dbReference type="ChEBI" id="CHEBI:37563"/>
        <dbReference type="ChEBI" id="CHEBI:43474"/>
        <dbReference type="ChEBI" id="CHEBI:46398"/>
        <dbReference type="ChEBI" id="CHEBI:58359"/>
        <dbReference type="ChEBI" id="CHEBI:456216"/>
        <dbReference type="EC" id="6.3.4.2"/>
    </reaction>
</comment>
<evidence type="ECO:0000256" key="5">
    <source>
        <dbReference type="ARBA" id="ARBA00022741"/>
    </source>
</evidence>
<dbReference type="GO" id="GO:0005524">
    <property type="term" value="F:ATP binding"/>
    <property type="evidence" value="ECO:0007669"/>
    <property type="project" value="UniProtKB-KW"/>
</dbReference>
<evidence type="ECO:0000259" key="10">
    <source>
        <dbReference type="Pfam" id="PF00117"/>
    </source>
</evidence>
<dbReference type="GO" id="GO:0042802">
    <property type="term" value="F:identical protein binding"/>
    <property type="evidence" value="ECO:0007669"/>
    <property type="project" value="TreeGrafter"/>
</dbReference>
<sequence length="111" mass="12426">MQCACIDIAREALGTEDANSTEFNAFTENPVIDLLPEQRDVADMGGTMRLGLYPCKLEPGTKAALAYGEPVVYERHRHRFEFNNRYREALERAGVVFSGTSPTGRLVEIME</sequence>
<dbReference type="Gene3D" id="3.40.50.880">
    <property type="match status" value="1"/>
</dbReference>
<comment type="similarity">
    <text evidence="2">Belongs to the CTP synthase family.</text>
</comment>
<dbReference type="InterPro" id="IPR004468">
    <property type="entry name" value="CTP_synthase"/>
</dbReference>
<evidence type="ECO:0000256" key="8">
    <source>
        <dbReference type="ARBA" id="ARBA00022975"/>
    </source>
</evidence>
<evidence type="ECO:0000256" key="9">
    <source>
        <dbReference type="ARBA" id="ARBA00047781"/>
    </source>
</evidence>
<evidence type="ECO:0000256" key="6">
    <source>
        <dbReference type="ARBA" id="ARBA00022840"/>
    </source>
</evidence>
<comment type="pathway">
    <text evidence="1">Pyrimidine metabolism; CTP biosynthesis via de novo pathway; CTP from UDP: step 2/2.</text>
</comment>
<reference evidence="11" key="1">
    <citation type="submission" date="2013-08" db="EMBL/GenBank/DDBJ databases">
        <authorList>
            <person name="Mendez C."/>
            <person name="Richter M."/>
            <person name="Ferrer M."/>
            <person name="Sanchez J."/>
        </authorList>
    </citation>
    <scope>NUCLEOTIDE SEQUENCE</scope>
</reference>
<dbReference type="GO" id="GO:0003883">
    <property type="term" value="F:CTP synthase activity"/>
    <property type="evidence" value="ECO:0007669"/>
    <property type="project" value="UniProtKB-EC"/>
</dbReference>
<evidence type="ECO:0000313" key="11">
    <source>
        <dbReference type="EMBL" id="EQD28505.1"/>
    </source>
</evidence>